<comment type="caution">
    <text evidence="3">The sequence shown here is derived from an EMBL/GenBank/DDBJ whole genome shotgun (WGS) entry which is preliminary data.</text>
</comment>
<feature type="domain" description="COG complex component COG2 C-terminal" evidence="2">
    <location>
        <begin position="229"/>
        <end position="455"/>
    </location>
</feature>
<sequence>MEGILDMSLSSRGDRPGTTLESHLVERISTEFNQLQFYVSKCKGLPLVDTVKPRINRITQVLQQNLEGMFTEGLTTSNDEMLTRCLRTYVTIDKIADAESLFRRVEVKPYMEEYINESYIRQKGGSFAMYSKILEFQKLKCDPLLAVIKPKSGQEPVKGYDFMVNAVWPEVVDLLETKAMSIFAAGNPENFYKEYTDGMEFLSSFELQCATIQSVERLRAHPSYGKFINKWSLPVYFQIRLQDIAGTMEKCFLTPWTANTENSVYSLSLSHTVQSCIEKCWRKGVFLPSLAHRFWKLTLQILARYRTWLSALCNGEVEIECVVDKPALPRPSSRVDMLKSTDGRASPQSRSESPSSVTEYRKPNSDELVQVVGDGYQLITSITSMLHTTIQPSIPVCDSQNAQLSSVLEESFSLIRDQLVSLQGLVAEETVGRVSALMKHVSDIPRLYRRTNKEVKCINIVETNFMI</sequence>
<evidence type="ECO:0000313" key="3">
    <source>
        <dbReference type="EMBL" id="KAF6027488.1"/>
    </source>
</evidence>
<evidence type="ECO:0000256" key="1">
    <source>
        <dbReference type="SAM" id="MobiDB-lite"/>
    </source>
</evidence>
<feature type="region of interest" description="Disordered" evidence="1">
    <location>
        <begin position="332"/>
        <end position="362"/>
    </location>
</feature>
<dbReference type="InterPro" id="IPR024603">
    <property type="entry name" value="COG_complex_COG2_C"/>
</dbReference>
<dbReference type="InterPro" id="IPR009316">
    <property type="entry name" value="COG2"/>
</dbReference>
<dbReference type="GO" id="GO:0007030">
    <property type="term" value="P:Golgi organization"/>
    <property type="evidence" value="ECO:0007669"/>
    <property type="project" value="InterPro"/>
</dbReference>
<dbReference type="PANTHER" id="PTHR12961">
    <property type="entry name" value="CONSERVED OLIGOMERIC GOLGI COMPLEX COMPONENT 2"/>
    <property type="match status" value="1"/>
</dbReference>
<protein>
    <submittedName>
        <fullName evidence="3">COG2</fullName>
    </submittedName>
</protein>
<dbReference type="OrthoDB" id="332281at2759"/>
<gene>
    <name evidence="3" type="ORF">EB796_014210</name>
</gene>
<dbReference type="GO" id="GO:0017119">
    <property type="term" value="C:Golgi transport complex"/>
    <property type="evidence" value="ECO:0007669"/>
    <property type="project" value="TreeGrafter"/>
</dbReference>
<dbReference type="PANTHER" id="PTHR12961:SF0">
    <property type="entry name" value="CONSERVED OLIGOMERIC GOLGI COMPLEX SUBUNIT 2"/>
    <property type="match status" value="1"/>
</dbReference>
<dbReference type="Pfam" id="PF12022">
    <property type="entry name" value="COG2_C"/>
    <property type="match status" value="1"/>
</dbReference>
<reference evidence="3" key="1">
    <citation type="submission" date="2020-06" db="EMBL/GenBank/DDBJ databases">
        <title>Draft genome of Bugula neritina, a colonial animal packing powerful symbionts and potential medicines.</title>
        <authorList>
            <person name="Rayko M."/>
        </authorList>
    </citation>
    <scope>NUCLEOTIDE SEQUENCE [LARGE SCALE GENOMIC DNA]</scope>
    <source>
        <strain evidence="3">Kwan_BN1</strain>
    </source>
</reference>
<proteinExistence type="predicted"/>
<organism evidence="3 4">
    <name type="scientific">Bugula neritina</name>
    <name type="common">Brown bryozoan</name>
    <name type="synonym">Sertularia neritina</name>
    <dbReference type="NCBI Taxonomy" id="10212"/>
    <lineage>
        <taxon>Eukaryota</taxon>
        <taxon>Metazoa</taxon>
        <taxon>Spiralia</taxon>
        <taxon>Lophotrochozoa</taxon>
        <taxon>Bryozoa</taxon>
        <taxon>Gymnolaemata</taxon>
        <taxon>Cheilostomatida</taxon>
        <taxon>Flustrina</taxon>
        <taxon>Buguloidea</taxon>
        <taxon>Bugulidae</taxon>
        <taxon>Bugula</taxon>
    </lineage>
</organism>
<keyword evidence="4" id="KW-1185">Reference proteome</keyword>
<accession>A0A7J7JPX7</accession>
<dbReference type="AlphaFoldDB" id="A0A7J7JPX7"/>
<evidence type="ECO:0000313" key="4">
    <source>
        <dbReference type="Proteomes" id="UP000593567"/>
    </source>
</evidence>
<dbReference type="Proteomes" id="UP000593567">
    <property type="component" value="Unassembled WGS sequence"/>
</dbReference>
<name>A0A7J7JPX7_BUGNE</name>
<dbReference type="GO" id="GO:0015031">
    <property type="term" value="P:protein transport"/>
    <property type="evidence" value="ECO:0007669"/>
    <property type="project" value="InterPro"/>
</dbReference>
<evidence type="ECO:0000259" key="2">
    <source>
        <dbReference type="Pfam" id="PF12022"/>
    </source>
</evidence>
<dbReference type="EMBL" id="VXIV02002083">
    <property type="protein sequence ID" value="KAF6027488.1"/>
    <property type="molecule type" value="Genomic_DNA"/>
</dbReference>
<dbReference type="GO" id="GO:0006891">
    <property type="term" value="P:intra-Golgi vesicle-mediated transport"/>
    <property type="evidence" value="ECO:0007669"/>
    <property type="project" value="TreeGrafter"/>
</dbReference>
<feature type="compositionally biased region" description="Low complexity" evidence="1">
    <location>
        <begin position="346"/>
        <end position="356"/>
    </location>
</feature>
<dbReference type="GO" id="GO:0016020">
    <property type="term" value="C:membrane"/>
    <property type="evidence" value="ECO:0007669"/>
    <property type="project" value="InterPro"/>
</dbReference>